<dbReference type="Pfam" id="PF18935">
    <property type="entry name" value="DUF5683"/>
    <property type="match status" value="1"/>
</dbReference>
<keyword evidence="1" id="KW-0472">Membrane</keyword>
<protein>
    <recommendedName>
        <fullName evidence="2">DUF5683 domain-containing protein</fullName>
    </recommendedName>
</protein>
<feature type="domain" description="DUF5683" evidence="2">
    <location>
        <begin position="4"/>
        <end position="66"/>
    </location>
</feature>
<feature type="transmembrane region" description="Helical" evidence="1">
    <location>
        <begin position="30"/>
        <end position="56"/>
    </location>
</feature>
<evidence type="ECO:0000313" key="4">
    <source>
        <dbReference type="Proteomes" id="UP001161389"/>
    </source>
</evidence>
<accession>A0AA37S7V5</accession>
<proteinExistence type="predicted"/>
<evidence type="ECO:0000256" key="1">
    <source>
        <dbReference type="SAM" id="Phobius"/>
    </source>
</evidence>
<keyword evidence="1" id="KW-0812">Transmembrane</keyword>
<dbReference type="Proteomes" id="UP001161389">
    <property type="component" value="Unassembled WGS sequence"/>
</dbReference>
<evidence type="ECO:0000259" key="2">
    <source>
        <dbReference type="Pfam" id="PF18935"/>
    </source>
</evidence>
<evidence type="ECO:0000313" key="3">
    <source>
        <dbReference type="EMBL" id="GLQ29882.1"/>
    </source>
</evidence>
<reference evidence="3" key="1">
    <citation type="journal article" date="2014" name="Int. J. Syst. Evol. Microbiol.">
        <title>Complete genome sequence of Corynebacterium casei LMG S-19264T (=DSM 44701T), isolated from a smear-ripened cheese.</title>
        <authorList>
            <consortium name="US DOE Joint Genome Institute (JGI-PGF)"/>
            <person name="Walter F."/>
            <person name="Albersmeier A."/>
            <person name="Kalinowski J."/>
            <person name="Ruckert C."/>
        </authorList>
    </citation>
    <scope>NUCLEOTIDE SEQUENCE</scope>
    <source>
        <strain evidence="3">NBRC 110071</strain>
    </source>
</reference>
<name>A0AA37S7V5_9GAMM</name>
<keyword evidence="4" id="KW-1185">Reference proteome</keyword>
<reference evidence="3" key="2">
    <citation type="submission" date="2023-01" db="EMBL/GenBank/DDBJ databases">
        <title>Draft genome sequence of Litoribrevibacter albus strain NBRC 110071.</title>
        <authorList>
            <person name="Sun Q."/>
            <person name="Mori K."/>
        </authorList>
    </citation>
    <scope>NUCLEOTIDE SEQUENCE</scope>
    <source>
        <strain evidence="3">NBRC 110071</strain>
    </source>
</reference>
<comment type="caution">
    <text evidence="3">The sequence shown here is derived from an EMBL/GenBank/DDBJ whole genome shotgun (WGS) entry which is preliminary data.</text>
</comment>
<dbReference type="AlphaFoldDB" id="A0AA37S7V5"/>
<gene>
    <name evidence="3" type="ORF">GCM10007876_03600</name>
</gene>
<keyword evidence="1" id="KW-1133">Transmembrane helix</keyword>
<dbReference type="EMBL" id="BSNM01000003">
    <property type="protein sequence ID" value="GLQ29882.1"/>
    <property type="molecule type" value="Genomic_DNA"/>
</dbReference>
<dbReference type="InterPro" id="IPR043738">
    <property type="entry name" value="DUF5683"/>
</dbReference>
<sequence>MNISSPGIAAVLSLILPGLGQIYNGHFWRAIFWLIITPGFWIGSGGFLGWICHLIASYTAYQKAKEKQLLELDGNVPD</sequence>
<organism evidence="3 4">
    <name type="scientific">Litoribrevibacter albus</name>
    <dbReference type="NCBI Taxonomy" id="1473156"/>
    <lineage>
        <taxon>Bacteria</taxon>
        <taxon>Pseudomonadati</taxon>
        <taxon>Pseudomonadota</taxon>
        <taxon>Gammaproteobacteria</taxon>
        <taxon>Oceanospirillales</taxon>
        <taxon>Oceanospirillaceae</taxon>
        <taxon>Litoribrevibacter</taxon>
    </lineage>
</organism>
<dbReference type="RefSeq" id="WP_284378075.1">
    <property type="nucleotide sequence ID" value="NZ_BSNM01000003.1"/>
</dbReference>